<keyword evidence="1" id="KW-0175">Coiled coil</keyword>
<name>A0A8J3B9P8_9ACTN</name>
<comment type="caution">
    <text evidence="2">The sequence shown here is derived from an EMBL/GenBank/DDBJ whole genome shotgun (WGS) entry which is preliminary data.</text>
</comment>
<protein>
    <submittedName>
        <fullName evidence="2">Uncharacterized protein</fullName>
    </submittedName>
</protein>
<dbReference type="Proteomes" id="UP000649739">
    <property type="component" value="Unassembled WGS sequence"/>
</dbReference>
<proteinExistence type="predicted"/>
<accession>A0A8J3B9P8</accession>
<reference evidence="2" key="2">
    <citation type="submission" date="2020-09" db="EMBL/GenBank/DDBJ databases">
        <authorList>
            <person name="Sun Q."/>
            <person name="Ohkuma M."/>
        </authorList>
    </citation>
    <scope>NUCLEOTIDE SEQUENCE</scope>
    <source>
        <strain evidence="2">JCM 3090</strain>
    </source>
</reference>
<keyword evidence="3" id="KW-1185">Reference proteome</keyword>
<evidence type="ECO:0000256" key="1">
    <source>
        <dbReference type="SAM" id="Coils"/>
    </source>
</evidence>
<dbReference type="EMBL" id="BMQB01000003">
    <property type="protein sequence ID" value="GGJ90402.1"/>
    <property type="molecule type" value="Genomic_DNA"/>
</dbReference>
<sequence length="1333" mass="149037">MASVNWEVFAGLPGAATRNFEMLCRHLMHRHYASCGDFRALANQPGVEFHLRLTSSCALGDAGRWYGWQCRWYEIQPGRPIGAARRAKIEKAIADSLQEVPGITDWVLWTRHPLTPTDQAWFYGLAPVARTMTLRLWTGSNVEEHLVGPGELYRSTYFGDLVLTPEELLTLHEQAVAPIRFRWLPEAHQPVEAERSIRRMLGDNAARSELQQAKTTLDDTKAEISRNSTEIPDPLAARVTAFVELLDDMTSHLVDVATFLEAGNWQSLRQLESQVPGVTAEHRSVPRNLRSARHPLSMYATNALDDVNTALAVLTSLNDELNVAMAAIVADAGNGKTQLAAQVTTPDGDRPAGILLHGRQLASRTSLDSLAGQVAISGRPCPSVESLLAALDAAGERAHRRLPLVIDGLNEAEDPREWAGHLSSLGTMLPRYPHVLLVCTVRGSFANECLPDNVRRLKVEGFAADRDAAVERYFDYYNIDATDADIPDMILNHPLALRIFCDVTNPDRKKTVGVESMPGSLAAMFDQYIDQIADRISQLSPNHFRICPPDVRTALEKIGHTLWLRHANGVEMQRLRGLIDTDTRWDCSMVRMLEQEGLLLRTPIRDSPGQSGMLISYDALAGHIVASALIAERDRDTMAAWLSSAETTAALAGTGERRQPLAEDVFAALASLLPRRHERQLWSLVDENLRGPALLLATELEPKFLDGATLDALKSALLGPTSQTGRLLDRLRLTRTGARHPLNATFLDAALRQMDVAQRDSIWTEWTRRNWRDLVRDLREFEDRWSRDEHDPTRDALRAAWTMWILTSTVRDLRDHATRSLYQLGLKDSGLLFKMGIESLDISDTYVPQRTLAACYGVAMARQIHDAAYADALPGFLEQLRAALIGPDATHPNNDWLMRLYVQGMYIHSARYYPEALPPDLGSGELDFAAGPTFAPIAEGHPNVDEAGSPIRMDFENYTIGRLFDDRRNYDRNHTGHKEALAEIRGAVWALGWRQQGLGTTDRALQDQRYGYGADRAGQLERYGKKYGWIGFYNTAGRLQSRGELRPRSERLPDLGIDPSFPLPVPPLPIGMPDWAVTTPASDEEWVTSGTVSVPDDVLRPVELDGHAGPWVAVGGHLETEMQAPGRRVWGLIKTILVDQADGEEVAEAFTSHPYPGRSWIPEGPDDYYTFAGEIPWHPTFGHIHEDDEPYDPYRRTISIGGRKIDAEVLVHGFGWEGYHSPLNAAAPAVVPSRELSRAMDLRPAAQSFHQYDATARPATLSYGPPLRMTGHILYIREDILRTYARGRDLVSLWWGERLPRPYPHEPEPWLTDAQRTHKVVWRRVIRIPRLGS</sequence>
<evidence type="ECO:0000313" key="2">
    <source>
        <dbReference type="EMBL" id="GGJ90402.1"/>
    </source>
</evidence>
<gene>
    <name evidence="2" type="ORF">GCM10010123_20300</name>
</gene>
<reference evidence="2" key="1">
    <citation type="journal article" date="2014" name="Int. J. Syst. Evol. Microbiol.">
        <title>Complete genome sequence of Corynebacterium casei LMG S-19264T (=DSM 44701T), isolated from a smear-ripened cheese.</title>
        <authorList>
            <consortium name="US DOE Joint Genome Institute (JGI-PGF)"/>
            <person name="Walter F."/>
            <person name="Albersmeier A."/>
            <person name="Kalinowski J."/>
            <person name="Ruckert C."/>
        </authorList>
    </citation>
    <scope>NUCLEOTIDE SEQUENCE</scope>
    <source>
        <strain evidence="2">JCM 3090</strain>
    </source>
</reference>
<feature type="coiled-coil region" evidence="1">
    <location>
        <begin position="203"/>
        <end position="230"/>
    </location>
</feature>
<organism evidence="2 3">
    <name type="scientific">Pilimelia anulata</name>
    <dbReference type="NCBI Taxonomy" id="53371"/>
    <lineage>
        <taxon>Bacteria</taxon>
        <taxon>Bacillati</taxon>
        <taxon>Actinomycetota</taxon>
        <taxon>Actinomycetes</taxon>
        <taxon>Micromonosporales</taxon>
        <taxon>Micromonosporaceae</taxon>
        <taxon>Pilimelia</taxon>
    </lineage>
</organism>
<evidence type="ECO:0000313" key="3">
    <source>
        <dbReference type="Proteomes" id="UP000649739"/>
    </source>
</evidence>